<dbReference type="Proteomes" id="UP001205919">
    <property type="component" value="Unassembled WGS sequence"/>
</dbReference>
<evidence type="ECO:0000256" key="2">
    <source>
        <dbReference type="ARBA" id="ARBA00022801"/>
    </source>
</evidence>
<dbReference type="Pfam" id="PF03975">
    <property type="entry name" value="CheD"/>
    <property type="match status" value="1"/>
</dbReference>
<evidence type="ECO:0000256" key="3">
    <source>
        <dbReference type="HAMAP-Rule" id="MF_01440"/>
    </source>
</evidence>
<keyword evidence="2 3" id="KW-0378">Hydrolase</keyword>
<comment type="caution">
    <text evidence="4">The sequence shown here is derived from an EMBL/GenBank/DDBJ whole genome shotgun (WGS) entry which is preliminary data.</text>
</comment>
<dbReference type="EC" id="3.5.1.44" evidence="3"/>
<evidence type="ECO:0000313" key="5">
    <source>
        <dbReference type="Proteomes" id="UP001205919"/>
    </source>
</evidence>
<dbReference type="SUPFAM" id="SSF64438">
    <property type="entry name" value="CNF1/YfiH-like putative cysteine hydrolases"/>
    <property type="match status" value="1"/>
</dbReference>
<dbReference type="InterPro" id="IPR011324">
    <property type="entry name" value="Cytotoxic_necrot_fac-like_cat"/>
</dbReference>
<keyword evidence="5" id="KW-1185">Reference proteome</keyword>
<dbReference type="PANTHER" id="PTHR35147:SF1">
    <property type="entry name" value="CHEMORECEPTOR GLUTAMINE DEAMIDASE CHED-RELATED"/>
    <property type="match status" value="1"/>
</dbReference>
<gene>
    <name evidence="3" type="primary">cheD</name>
    <name evidence="4" type="ORF">NE630_05835</name>
</gene>
<proteinExistence type="inferred from homology"/>
<dbReference type="PANTHER" id="PTHR35147">
    <property type="entry name" value="CHEMORECEPTOR GLUTAMINE DEAMIDASE CHED-RELATED"/>
    <property type="match status" value="1"/>
</dbReference>
<dbReference type="GO" id="GO:0006935">
    <property type="term" value="P:chemotaxis"/>
    <property type="evidence" value="ECO:0007669"/>
    <property type="project" value="UniProtKB-UniRule"/>
</dbReference>
<dbReference type="HAMAP" id="MF_01440">
    <property type="entry name" value="CheD"/>
    <property type="match status" value="1"/>
</dbReference>
<comment type="catalytic activity">
    <reaction evidence="3">
        <text>L-glutaminyl-[protein] + H2O = L-glutamyl-[protein] + NH4(+)</text>
        <dbReference type="Rhea" id="RHEA:16441"/>
        <dbReference type="Rhea" id="RHEA-COMP:10207"/>
        <dbReference type="Rhea" id="RHEA-COMP:10208"/>
        <dbReference type="ChEBI" id="CHEBI:15377"/>
        <dbReference type="ChEBI" id="CHEBI:28938"/>
        <dbReference type="ChEBI" id="CHEBI:29973"/>
        <dbReference type="ChEBI" id="CHEBI:30011"/>
        <dbReference type="EC" id="3.5.1.44"/>
    </reaction>
</comment>
<dbReference type="RefSeq" id="WP_008711306.1">
    <property type="nucleotide sequence ID" value="NZ_CABKQM010000008.1"/>
</dbReference>
<dbReference type="PROSITE" id="PS51257">
    <property type="entry name" value="PROKAR_LIPOPROTEIN"/>
    <property type="match status" value="1"/>
</dbReference>
<dbReference type="CDD" id="cd16352">
    <property type="entry name" value="CheD"/>
    <property type="match status" value="1"/>
</dbReference>
<dbReference type="GeneID" id="95756038"/>
<dbReference type="EMBL" id="JANFYT010000010">
    <property type="protein sequence ID" value="MCQ4813948.1"/>
    <property type="molecule type" value="Genomic_DNA"/>
</dbReference>
<sequence>MEERIYVNIAQRRSAAAPAVFVCSALGSCIAVCLYDAMRHIGGVAHILLPNAPVPLKGANPDKFADRGIAGLVEDMAAIGAEKRKLRAKIAGGACLFDFGQHAANAGGRAGTEFSFAAIGERNAVEVKKELLRLGIPLIAEDVGGRYGRSVSFSAANGELLIKSLKYGKLVI</sequence>
<accession>A0AAW5K5Z9</accession>
<name>A0AAW5K5Z9_9BACT</name>
<dbReference type="InterPro" id="IPR038592">
    <property type="entry name" value="CheD-like_sf"/>
</dbReference>
<dbReference type="GO" id="GO:0050568">
    <property type="term" value="F:protein-glutamine glutaminase activity"/>
    <property type="evidence" value="ECO:0007669"/>
    <property type="project" value="UniProtKB-UniRule"/>
</dbReference>
<comment type="similarity">
    <text evidence="3">Belongs to the CheD family.</text>
</comment>
<dbReference type="Gene3D" id="3.30.1330.200">
    <property type="match status" value="1"/>
</dbReference>
<dbReference type="AlphaFoldDB" id="A0AAW5K5Z9"/>
<keyword evidence="1 3" id="KW-0145">Chemotaxis</keyword>
<reference evidence="4 5" key="1">
    <citation type="submission" date="2022-06" db="EMBL/GenBank/DDBJ databases">
        <title>Isolation of gut microbiota from human fecal samples.</title>
        <authorList>
            <person name="Pamer E.G."/>
            <person name="Barat B."/>
            <person name="Waligurski E."/>
            <person name="Medina S."/>
            <person name="Paddock L."/>
            <person name="Mostad J."/>
        </authorList>
    </citation>
    <scope>NUCLEOTIDE SEQUENCE [LARGE SCALE GENOMIC DNA]</scope>
    <source>
        <strain evidence="4 5">DFI.9.90</strain>
    </source>
</reference>
<protein>
    <recommendedName>
        <fullName evidence="3">Probable chemoreceptor glutamine deamidase CheD</fullName>
        <ecNumber evidence="3">3.5.1.44</ecNumber>
    </recommendedName>
</protein>
<evidence type="ECO:0000313" key="4">
    <source>
        <dbReference type="EMBL" id="MCQ4813948.1"/>
    </source>
</evidence>
<comment type="function">
    <text evidence="3">Probably deamidates glutamine residues to glutamate on methyl-accepting chemotaxis receptors (MCPs), playing an important role in chemotaxis.</text>
</comment>
<evidence type="ECO:0000256" key="1">
    <source>
        <dbReference type="ARBA" id="ARBA00022500"/>
    </source>
</evidence>
<dbReference type="InterPro" id="IPR005659">
    <property type="entry name" value="Chemorcpt_Glu_NH3ase_CheD"/>
</dbReference>
<organism evidence="4 5">
    <name type="scientific">Cloacibacillus evryensis</name>
    <dbReference type="NCBI Taxonomy" id="508460"/>
    <lineage>
        <taxon>Bacteria</taxon>
        <taxon>Thermotogati</taxon>
        <taxon>Synergistota</taxon>
        <taxon>Synergistia</taxon>
        <taxon>Synergistales</taxon>
        <taxon>Synergistaceae</taxon>
        <taxon>Cloacibacillus</taxon>
    </lineage>
</organism>